<dbReference type="AlphaFoldDB" id="A0A5N8XTA5"/>
<evidence type="ECO:0000313" key="2">
    <source>
        <dbReference type="EMBL" id="MPY62446.1"/>
    </source>
</evidence>
<dbReference type="Proteomes" id="UP000400924">
    <property type="component" value="Unassembled WGS sequence"/>
</dbReference>
<proteinExistence type="predicted"/>
<dbReference type="Gene3D" id="1.20.5.340">
    <property type="match status" value="1"/>
</dbReference>
<keyword evidence="1" id="KW-0175">Coiled coil</keyword>
<sequence length="280" mass="31971">MAPEVEEPPRSPLERLRDRLERLHRQSGRPSARVIASRTDGLISHETATGVLRCSRPPTWSELELVVEALGGDPEAFRVLWRPVSAGAMPLAAPVRTDWPEEEAVPKAAAVLTISDLDAAEEDLHEQVAERRQRESETRRELFAVLEARADLSDRIGALREQLGRERGRNEELRRRVAALEAECQEHTRGIERLQDELRALREERVVLLEKLNGLNLRRCELYFSWARDEEARRRRVEEEHRAKDSELRVLQDRLAAAEALLMSMYAQAGQHGEPGHQST</sequence>
<gene>
    <name evidence="2" type="ORF">FNH08_36450</name>
</gene>
<evidence type="ECO:0000313" key="3">
    <source>
        <dbReference type="Proteomes" id="UP000400924"/>
    </source>
</evidence>
<evidence type="ECO:0000256" key="1">
    <source>
        <dbReference type="SAM" id="Coils"/>
    </source>
</evidence>
<protein>
    <submittedName>
        <fullName evidence="2">Uncharacterized protein</fullName>
    </submittedName>
</protein>
<feature type="coiled-coil region" evidence="1">
    <location>
        <begin position="117"/>
        <end position="254"/>
    </location>
</feature>
<keyword evidence="3" id="KW-1185">Reference proteome</keyword>
<organism evidence="2 3">
    <name type="scientific">Streptomyces spongiae</name>
    <dbReference type="NCBI Taxonomy" id="565072"/>
    <lineage>
        <taxon>Bacteria</taxon>
        <taxon>Bacillati</taxon>
        <taxon>Actinomycetota</taxon>
        <taxon>Actinomycetes</taxon>
        <taxon>Kitasatosporales</taxon>
        <taxon>Streptomycetaceae</taxon>
        <taxon>Streptomyces</taxon>
    </lineage>
</organism>
<name>A0A5N8XTA5_9ACTN</name>
<reference evidence="2 3" key="1">
    <citation type="submission" date="2019-07" db="EMBL/GenBank/DDBJ databases">
        <title>New species of Amycolatopsis and Streptomyces.</title>
        <authorList>
            <person name="Duangmal K."/>
            <person name="Teo W.F.A."/>
            <person name="Lipun K."/>
        </authorList>
    </citation>
    <scope>NUCLEOTIDE SEQUENCE [LARGE SCALE GENOMIC DNA]</scope>
    <source>
        <strain evidence="2 3">NBRC 106415</strain>
    </source>
</reference>
<comment type="caution">
    <text evidence="2">The sequence shown here is derived from an EMBL/GenBank/DDBJ whole genome shotgun (WGS) entry which is preliminary data.</text>
</comment>
<accession>A0A5N8XTA5</accession>
<dbReference type="OrthoDB" id="5476461at2"/>
<dbReference type="EMBL" id="VJZC01000413">
    <property type="protein sequence ID" value="MPY62446.1"/>
    <property type="molecule type" value="Genomic_DNA"/>
</dbReference>
<dbReference type="RefSeq" id="WP_152775808.1">
    <property type="nucleotide sequence ID" value="NZ_VJZC01000413.1"/>
</dbReference>